<dbReference type="PANTHER" id="PTHR42924">
    <property type="entry name" value="EXONUCLEASE"/>
    <property type="match status" value="1"/>
</dbReference>
<dbReference type="InterPro" id="IPR006311">
    <property type="entry name" value="TAT_signal"/>
</dbReference>
<dbReference type="GO" id="GO:0035312">
    <property type="term" value="F:5'-3' DNA exonuclease activity"/>
    <property type="evidence" value="ECO:0007669"/>
    <property type="project" value="TreeGrafter"/>
</dbReference>
<feature type="domain" description="Polymerase/histidinol phosphatase N-terminal" evidence="2">
    <location>
        <begin position="95"/>
        <end position="170"/>
    </location>
</feature>
<organism evidence="3">
    <name type="scientific">Nakamurella sp. A5-74</name>
    <dbReference type="NCBI Taxonomy" id="3158264"/>
    <lineage>
        <taxon>Bacteria</taxon>
        <taxon>Bacillati</taxon>
        <taxon>Actinomycetota</taxon>
        <taxon>Actinomycetes</taxon>
        <taxon>Nakamurellales</taxon>
        <taxon>Nakamurellaceae</taxon>
        <taxon>Nakamurella</taxon>
    </lineage>
</organism>
<protein>
    <submittedName>
        <fullName evidence="3">PHP domain-containing protein</fullName>
    </submittedName>
</protein>
<feature type="region of interest" description="Disordered" evidence="1">
    <location>
        <begin position="1"/>
        <end position="27"/>
    </location>
</feature>
<dbReference type="GO" id="GO:0004534">
    <property type="term" value="F:5'-3' RNA exonuclease activity"/>
    <property type="evidence" value="ECO:0007669"/>
    <property type="project" value="TreeGrafter"/>
</dbReference>
<feature type="compositionally biased region" description="Basic and acidic residues" evidence="1">
    <location>
        <begin position="8"/>
        <end position="23"/>
    </location>
</feature>
<dbReference type="PANTHER" id="PTHR42924:SF11">
    <property type="entry name" value="POLYMERASE_HISTIDINOL PHOSPHATASE N-TERMINAL DOMAIN-CONTAINING PROTEIN"/>
    <property type="match status" value="1"/>
</dbReference>
<dbReference type="RefSeq" id="WP_353647703.1">
    <property type="nucleotide sequence ID" value="NZ_CP159218.1"/>
</dbReference>
<dbReference type="Pfam" id="PF02811">
    <property type="entry name" value="PHP"/>
    <property type="match status" value="1"/>
</dbReference>
<proteinExistence type="predicted"/>
<dbReference type="InterPro" id="IPR052018">
    <property type="entry name" value="PHP_domain"/>
</dbReference>
<dbReference type="EMBL" id="CP159218">
    <property type="protein sequence ID" value="XCG62088.1"/>
    <property type="molecule type" value="Genomic_DNA"/>
</dbReference>
<dbReference type="InterPro" id="IPR004013">
    <property type="entry name" value="PHP_dom"/>
</dbReference>
<reference evidence="3" key="1">
    <citation type="submission" date="2024-05" db="EMBL/GenBank/DDBJ databases">
        <authorList>
            <person name="Cai S.Y."/>
            <person name="Jin L.M."/>
            <person name="Li H.R."/>
        </authorList>
    </citation>
    <scope>NUCLEOTIDE SEQUENCE</scope>
    <source>
        <strain evidence="3">A5-74</strain>
    </source>
</reference>
<gene>
    <name evidence="3" type="ORF">ABLG96_12450</name>
</gene>
<accession>A0AAU8DJE0</accession>
<dbReference type="SUPFAM" id="SSF89550">
    <property type="entry name" value="PHP domain-like"/>
    <property type="match status" value="1"/>
</dbReference>
<evidence type="ECO:0000256" key="1">
    <source>
        <dbReference type="SAM" id="MobiDB-lite"/>
    </source>
</evidence>
<evidence type="ECO:0000313" key="3">
    <source>
        <dbReference type="EMBL" id="XCG62088.1"/>
    </source>
</evidence>
<dbReference type="AlphaFoldDB" id="A0AAU8DJE0"/>
<dbReference type="InterPro" id="IPR016195">
    <property type="entry name" value="Pol/histidinol_Pase-like"/>
</dbReference>
<sequence>MQHSHGGHVHEHSHTDGHRHDGGEPAVLSPAVDLSIQDSDLAPNDLGRRRFFRAAGVLGAGAAAAVIAGPGTAAATTPAGQPVKVPRGGYQWLAGDHHIHTQFSPDGLYRVIDQVRHANAYGLDWMVITDHGTIQHAKIGVEKVNPDIVAARRDVADTLVFQGLEWNIPAAEHGTVFVHPGRNEVSVLKAFENGYDGAVKSATANTAANEALAVAGLHFLSDSVASRRVSDALMFANHPARKGIDSPHEIRGWRDAAPKIAVGMEGAPGHQAAGIPKPYGPGSGRGFYDNSPDPAASFPGYPLESYRTFGGFDWMTATVGGLWDSLLAEGKPWWISANSDSHQVWSDTSQRGPGSDFTTNGYYNDPVHITAPQLANGDFWPGYYSRTHVGSDGFSYAAVMQGLRAGRVWVDHGGLVDALDVRLRAGHDEVPLGGVLHARRGTPVTLQIRITPARLPNWSEFLPSLAQVDVIRGAVTGQVDDRDTLAAPHTRVVKSYDVSGQSRTIVLTYPLGRLDDGFYVRLRGSDGKRLAPGLMGAAVDPAGPKMDVVGDADPWNDLWFYTNPMWVLPNNK</sequence>
<dbReference type="Gene3D" id="3.20.20.140">
    <property type="entry name" value="Metal-dependent hydrolases"/>
    <property type="match status" value="1"/>
</dbReference>
<name>A0AAU8DJE0_9ACTN</name>
<dbReference type="InterPro" id="IPR003141">
    <property type="entry name" value="Pol/His_phosphatase_N"/>
</dbReference>
<dbReference type="SMART" id="SM00481">
    <property type="entry name" value="POLIIIAc"/>
    <property type="match status" value="1"/>
</dbReference>
<dbReference type="CDD" id="cd07432">
    <property type="entry name" value="PHP_HisPPase"/>
    <property type="match status" value="1"/>
</dbReference>
<evidence type="ECO:0000259" key="2">
    <source>
        <dbReference type="SMART" id="SM00481"/>
    </source>
</evidence>
<dbReference type="PROSITE" id="PS51318">
    <property type="entry name" value="TAT"/>
    <property type="match status" value="1"/>
</dbReference>